<organism evidence="5 6">
    <name type="scientific">Leptospira yanagawae</name>
    <dbReference type="NCBI Taxonomy" id="293069"/>
    <lineage>
        <taxon>Bacteria</taxon>
        <taxon>Pseudomonadati</taxon>
        <taxon>Spirochaetota</taxon>
        <taxon>Spirochaetia</taxon>
        <taxon>Leptospirales</taxon>
        <taxon>Leptospiraceae</taxon>
        <taxon>Leptospira</taxon>
    </lineage>
</organism>
<dbReference type="Pfam" id="PF10502">
    <property type="entry name" value="Peptidase_S26"/>
    <property type="match status" value="1"/>
</dbReference>
<dbReference type="Proteomes" id="UP000298200">
    <property type="component" value="Unassembled WGS sequence"/>
</dbReference>
<dbReference type="InterPro" id="IPR003646">
    <property type="entry name" value="SH3-like_bac-type"/>
</dbReference>
<name>A0ABY2M309_9LEPT</name>
<feature type="transmembrane region" description="Helical" evidence="2">
    <location>
        <begin position="99"/>
        <end position="116"/>
    </location>
</feature>
<dbReference type="Gene3D" id="2.10.109.10">
    <property type="entry name" value="Umud Fragment, subunit A"/>
    <property type="match status" value="1"/>
</dbReference>
<dbReference type="RefSeq" id="WP_135635080.1">
    <property type="nucleotide sequence ID" value="NZ_RQFU01000015.1"/>
</dbReference>
<proteinExistence type="inferred from homology"/>
<dbReference type="CDD" id="cd06530">
    <property type="entry name" value="S26_SPase_I"/>
    <property type="match status" value="1"/>
</dbReference>
<reference evidence="6" key="1">
    <citation type="journal article" date="2019" name="PLoS Negl. Trop. Dis.">
        <title>Revisiting the worldwide diversity of Leptospira species in the environment.</title>
        <authorList>
            <person name="Vincent A.T."/>
            <person name="Schiettekatte O."/>
            <person name="Bourhy P."/>
            <person name="Veyrier F.J."/>
            <person name="Picardeau M."/>
        </authorList>
    </citation>
    <scope>NUCLEOTIDE SEQUENCE [LARGE SCALE GENOMIC DNA]</scope>
    <source>
        <strain evidence="6">201800272</strain>
    </source>
</reference>
<keyword evidence="2" id="KW-1133">Transmembrane helix</keyword>
<dbReference type="Gene3D" id="2.30.30.40">
    <property type="entry name" value="SH3 Domains"/>
    <property type="match status" value="1"/>
</dbReference>
<comment type="subcellular location">
    <subcellularLocation>
        <location evidence="2">Membrane</location>
        <topology evidence="2">Single-pass type II membrane protein</topology>
    </subcellularLocation>
</comment>
<evidence type="ECO:0000259" key="3">
    <source>
        <dbReference type="Pfam" id="PF08239"/>
    </source>
</evidence>
<evidence type="ECO:0000259" key="4">
    <source>
        <dbReference type="Pfam" id="PF10502"/>
    </source>
</evidence>
<dbReference type="Pfam" id="PF08239">
    <property type="entry name" value="SH3_3"/>
    <property type="match status" value="1"/>
</dbReference>
<keyword evidence="2" id="KW-0812">Transmembrane</keyword>
<dbReference type="SUPFAM" id="SSF51306">
    <property type="entry name" value="LexA/Signal peptidase"/>
    <property type="match status" value="1"/>
</dbReference>
<comment type="caution">
    <text evidence="2">Lacks conserved residue(s) required for the propagation of feature annotation.</text>
</comment>
<evidence type="ECO:0000313" key="5">
    <source>
        <dbReference type="EMBL" id="TGL21059.1"/>
    </source>
</evidence>
<dbReference type="InterPro" id="IPR036286">
    <property type="entry name" value="LexA/Signal_pep-like_sf"/>
</dbReference>
<dbReference type="GO" id="GO:0009003">
    <property type="term" value="F:signal peptidase activity"/>
    <property type="evidence" value="ECO:0007669"/>
    <property type="project" value="UniProtKB-EC"/>
</dbReference>
<dbReference type="InterPro" id="IPR019533">
    <property type="entry name" value="Peptidase_S26"/>
</dbReference>
<dbReference type="EMBL" id="RQFU01000015">
    <property type="protein sequence ID" value="TGL21059.1"/>
    <property type="molecule type" value="Genomic_DNA"/>
</dbReference>
<keyword evidence="2" id="KW-0645">Protease</keyword>
<comment type="catalytic activity">
    <reaction evidence="2">
        <text>Cleavage of hydrophobic, N-terminal signal or leader sequences from secreted and periplasmic proteins.</text>
        <dbReference type="EC" id="3.4.21.89"/>
    </reaction>
</comment>
<protein>
    <recommendedName>
        <fullName evidence="1 2">Signal peptidase I</fullName>
        <ecNumber evidence="2">3.4.21.89</ecNumber>
    </recommendedName>
</protein>
<feature type="domain" description="Peptidase S26" evidence="4">
    <location>
        <begin position="122"/>
        <end position="291"/>
    </location>
</feature>
<keyword evidence="2" id="KW-0472">Membrane</keyword>
<dbReference type="PRINTS" id="PR00727">
    <property type="entry name" value="LEADERPTASE"/>
</dbReference>
<dbReference type="EC" id="3.4.21.89" evidence="2"/>
<feature type="domain" description="SH3b" evidence="3">
    <location>
        <begin position="380"/>
        <end position="440"/>
    </location>
</feature>
<evidence type="ECO:0000256" key="1">
    <source>
        <dbReference type="ARBA" id="ARBA00019232"/>
    </source>
</evidence>
<feature type="transmembrane region" description="Helical" evidence="2">
    <location>
        <begin position="7"/>
        <end position="25"/>
    </location>
</feature>
<comment type="similarity">
    <text evidence="2">Belongs to the peptidase S26 family.</text>
</comment>
<keyword evidence="2 5" id="KW-0378">Hydrolase</keyword>
<dbReference type="NCBIfam" id="TIGR02227">
    <property type="entry name" value="sigpep_I_bact"/>
    <property type="match status" value="1"/>
</dbReference>
<evidence type="ECO:0000256" key="2">
    <source>
        <dbReference type="RuleBase" id="RU362042"/>
    </source>
</evidence>
<feature type="transmembrane region" description="Helical" evidence="2">
    <location>
        <begin position="60"/>
        <end position="79"/>
    </location>
</feature>
<accession>A0ABY2M309</accession>
<keyword evidence="6" id="KW-1185">Reference proteome</keyword>
<feature type="transmembrane region" description="Helical" evidence="2">
    <location>
        <begin position="31"/>
        <end position="53"/>
    </location>
</feature>
<gene>
    <name evidence="5" type="primary">lepB</name>
    <name evidence="5" type="ORF">EHQ46_08905</name>
</gene>
<comment type="caution">
    <text evidence="5">The sequence shown here is derived from an EMBL/GenBank/DDBJ whole genome shotgun (WGS) entry which is preliminary data.</text>
</comment>
<sequence>MNLKTQTFIAVVFNFFFPPWGFYFLNDRFYFWRTLPFALFYGVFVSGIAFLSIKGFSGKSTILLIILFIFLWNLCFVRLAILSSRKTLRSQTKQFPKPIWFFPIMMILIVSLRMLIKENLENKIARPMIVTTQSMEPNINYNDIVIVTDMFNEAHLERGDIVFYQGQYDEKEYLARIIGIPGETIKIFSYWDYLSTYHDIKNGEEFYKKKIGTKDFSDWKGYGFSLYQEKIGNKDVLIFDSYRNQIFEPNENISIGLFQYFVLGDDRSLTSQKNNSFGLIEDSKIKAKFLFSLISNDTRMEGIVICASDADVKCNLKRYLQSFLFLNTRWLFVGYDNKNEIVIEDFDQIGKDPTNMLVEVLPNKETKPADERFCVLSRNGLRLRKEPNIESEKIELIPFEGELLVTKQKDDKIIIDGKEGSWVQVTYKDKIGWVFNGYLDWHCHHHEDVNRSKIDEWDVIGVWHPEGNKNHYLNLNADGRYFARLFGGCDNDGCTVSEFSGFWKVKDHYVILKSDGDASSLRTYIYWIAKGVLWTDKEHHGLKENYDNDIVPMFVKER</sequence>
<dbReference type="InterPro" id="IPR000223">
    <property type="entry name" value="Pept_S26A_signal_pept_1"/>
</dbReference>
<evidence type="ECO:0000313" key="6">
    <source>
        <dbReference type="Proteomes" id="UP000298200"/>
    </source>
</evidence>